<keyword evidence="2" id="KW-0812">Transmembrane</keyword>
<dbReference type="GO" id="GO:0006972">
    <property type="term" value="P:hyperosmotic response"/>
    <property type="evidence" value="ECO:0007669"/>
    <property type="project" value="TreeGrafter"/>
</dbReference>
<feature type="compositionally biased region" description="Low complexity" evidence="1">
    <location>
        <begin position="154"/>
        <end position="164"/>
    </location>
</feature>
<sequence>MTISSLSSIHSTFQHVSMTSTDSEASQVSQTSSETQALLSSDSTADKGTRSAGPSTVSSVQSTYESGSVSSTEVPAHSSESDTSSSVSLSGTTPEGTEYSFTEYSGSSPGLGTTGPATYQSQQPASTAFATTSSVPTTPTPNWLPTSIVYQDPSTASGSSQSSTSSIAESALPKAISPVATAAVSPNYKLITVGFKQELNYPFVCENSYSSNQIFEYLPKVLTYPNPDVNESAVFVKQLVPYSSANVDYIITVAEVYFDQDYITVLQNQISNSSSTLYTNPDAIQKSLATYIDSRVPIKGLLDATSVGSATIGGDLSGTGNDEDDDGHDSQSLGSMDSSSLTSSGSTKVQGGRIAGIVAGSAAGATAYAAVMVLIYKRRKKKLQEQYESEKYPNVHGSGEFRSLMLSSGSPVDAEQYHSDYSDDGAVRLTNSSSGASFTRMFTRNSNSNVELGSTRYMPSISNPTNVKNSLGW</sequence>
<dbReference type="EMBL" id="AEOI02000010">
    <property type="protein sequence ID" value="ESW96411.1"/>
    <property type="molecule type" value="Genomic_DNA"/>
</dbReference>
<dbReference type="HOGENOM" id="CLU_050100_0_0_1"/>
<dbReference type="AlphaFoldDB" id="W1Q8R5"/>
<feature type="compositionally biased region" description="Polar residues" evidence="1">
    <location>
        <begin position="143"/>
        <end position="153"/>
    </location>
</feature>
<proteinExistence type="predicted"/>
<feature type="compositionally biased region" description="Polar residues" evidence="1">
    <location>
        <begin position="20"/>
        <end position="43"/>
    </location>
</feature>
<keyword evidence="2" id="KW-0472">Membrane</keyword>
<evidence type="ECO:0000256" key="2">
    <source>
        <dbReference type="SAM" id="Phobius"/>
    </source>
</evidence>
<keyword evidence="2" id="KW-1133">Transmembrane helix</keyword>
<evidence type="ECO:0000313" key="4">
    <source>
        <dbReference type="Proteomes" id="UP000008673"/>
    </source>
</evidence>
<feature type="transmembrane region" description="Helical" evidence="2">
    <location>
        <begin position="354"/>
        <end position="376"/>
    </location>
</feature>
<dbReference type="STRING" id="871575.W1Q8R5"/>
<dbReference type="PANTHER" id="PTHR35778">
    <property type="entry name" value="SIGNALING MUCIN HKR1-RELATED"/>
    <property type="match status" value="1"/>
</dbReference>
<dbReference type="GO" id="GO:0009986">
    <property type="term" value="C:cell surface"/>
    <property type="evidence" value="ECO:0007669"/>
    <property type="project" value="TreeGrafter"/>
</dbReference>
<dbReference type="Proteomes" id="UP000008673">
    <property type="component" value="Unassembled WGS sequence"/>
</dbReference>
<dbReference type="GO" id="GO:0005886">
    <property type="term" value="C:plasma membrane"/>
    <property type="evidence" value="ECO:0007669"/>
    <property type="project" value="InterPro"/>
</dbReference>
<dbReference type="GO" id="GO:0007232">
    <property type="term" value="P:osmosensory signaling pathway via Sho1 osmosensor"/>
    <property type="evidence" value="ECO:0007669"/>
    <property type="project" value="InterPro"/>
</dbReference>
<feature type="compositionally biased region" description="Polar residues" evidence="1">
    <location>
        <begin position="52"/>
        <end position="73"/>
    </location>
</feature>
<dbReference type="OMA" id="QIFAWMS"/>
<dbReference type="PANTHER" id="PTHR35778:SF1">
    <property type="entry name" value="SIGNALING MUCIN HKR1-RELATED"/>
    <property type="match status" value="1"/>
</dbReference>
<comment type="caution">
    <text evidence="3">The sequence shown here is derived from an EMBL/GenBank/DDBJ whole genome shotgun (WGS) entry which is preliminary data.</text>
</comment>
<feature type="compositionally biased region" description="Low complexity" evidence="1">
    <location>
        <begin position="330"/>
        <end position="346"/>
    </location>
</feature>
<dbReference type="GO" id="GO:0030427">
    <property type="term" value="C:site of polarized growth"/>
    <property type="evidence" value="ECO:0007669"/>
    <property type="project" value="TreeGrafter"/>
</dbReference>
<dbReference type="InterPro" id="IPR039295">
    <property type="entry name" value="MSB2"/>
</dbReference>
<dbReference type="OrthoDB" id="3366093at2759"/>
<evidence type="ECO:0000313" key="3">
    <source>
        <dbReference type="EMBL" id="ESW96411.1"/>
    </source>
</evidence>
<feature type="compositionally biased region" description="Low complexity" evidence="1">
    <location>
        <begin position="105"/>
        <end position="141"/>
    </location>
</feature>
<protein>
    <submittedName>
        <fullName evidence="3">Conserved hypothetical secreted protein</fullName>
    </submittedName>
</protein>
<feature type="compositionally biased region" description="Low complexity" evidence="1">
    <location>
        <begin position="81"/>
        <end position="93"/>
    </location>
</feature>
<dbReference type="GO" id="GO:0000282">
    <property type="term" value="P:cellular bud site selection"/>
    <property type="evidence" value="ECO:0007669"/>
    <property type="project" value="TreeGrafter"/>
</dbReference>
<reference evidence="3 4" key="1">
    <citation type="journal article" date="2013" name="BMC Genomics">
        <title>Genome sequence and analysis of methylotrophic yeast Hansenula polymorpha DL1.</title>
        <authorList>
            <person name="Ravin N.V."/>
            <person name="Eldarov M.A."/>
            <person name="Kadnikov V.V."/>
            <person name="Beletsky A.V."/>
            <person name="Schneider J."/>
            <person name="Mardanova E.S."/>
            <person name="Smekalova E.M."/>
            <person name="Zvereva M.I."/>
            <person name="Dontsova O.A."/>
            <person name="Mardanov A.V."/>
            <person name="Skryabin K.G."/>
        </authorList>
    </citation>
    <scope>NUCLEOTIDE SEQUENCE [LARGE SCALE GENOMIC DNA]</scope>
    <source>
        <strain evidence="4">ATCC 26012 / BCRC 20466 / JCM 22074 / NRRL Y-7560 / DL-1</strain>
    </source>
</reference>
<organism evidence="3 4">
    <name type="scientific">Ogataea parapolymorpha (strain ATCC 26012 / BCRC 20466 / JCM 22074 / NRRL Y-7560 / DL-1)</name>
    <name type="common">Yeast</name>
    <name type="synonym">Hansenula polymorpha</name>
    <dbReference type="NCBI Taxonomy" id="871575"/>
    <lineage>
        <taxon>Eukaryota</taxon>
        <taxon>Fungi</taxon>
        <taxon>Dikarya</taxon>
        <taxon>Ascomycota</taxon>
        <taxon>Saccharomycotina</taxon>
        <taxon>Pichiomycetes</taxon>
        <taxon>Pichiales</taxon>
        <taxon>Pichiaceae</taxon>
        <taxon>Ogataea</taxon>
    </lineage>
</organism>
<dbReference type="RefSeq" id="XP_013932841.1">
    <property type="nucleotide sequence ID" value="XM_014077366.1"/>
</dbReference>
<dbReference type="GeneID" id="25772482"/>
<evidence type="ECO:0000256" key="1">
    <source>
        <dbReference type="SAM" id="MobiDB-lite"/>
    </source>
</evidence>
<dbReference type="GO" id="GO:0005576">
    <property type="term" value="C:extracellular region"/>
    <property type="evidence" value="ECO:0007669"/>
    <property type="project" value="TreeGrafter"/>
</dbReference>
<feature type="region of interest" description="Disordered" evidence="1">
    <location>
        <begin position="20"/>
        <end position="164"/>
    </location>
</feature>
<gene>
    <name evidence="3" type="ORF">HPODL_03035</name>
</gene>
<dbReference type="GO" id="GO:0005034">
    <property type="term" value="F:osmosensor activity"/>
    <property type="evidence" value="ECO:0007669"/>
    <property type="project" value="InterPro"/>
</dbReference>
<keyword evidence="4" id="KW-1185">Reference proteome</keyword>
<feature type="region of interest" description="Disordered" evidence="1">
    <location>
        <begin position="313"/>
        <end position="346"/>
    </location>
</feature>
<dbReference type="GO" id="GO:0031505">
    <property type="term" value="P:fungal-type cell wall organization"/>
    <property type="evidence" value="ECO:0007669"/>
    <property type="project" value="TreeGrafter"/>
</dbReference>
<dbReference type="eggNOG" id="ENOG502QW7T">
    <property type="taxonomic scope" value="Eukaryota"/>
</dbReference>
<dbReference type="KEGG" id="opa:HPODL_03035"/>
<name>W1Q8R5_OGAPD</name>
<accession>W1Q8R5</accession>
<dbReference type="GO" id="GO:0001402">
    <property type="term" value="P:signal transduction involved in filamentous growth"/>
    <property type="evidence" value="ECO:0007669"/>
    <property type="project" value="TreeGrafter"/>
</dbReference>